<feature type="domain" description="Peptidase M48" evidence="9">
    <location>
        <begin position="102"/>
        <end position="278"/>
    </location>
</feature>
<dbReference type="SUPFAM" id="SSF48452">
    <property type="entry name" value="TPR-like"/>
    <property type="match status" value="1"/>
</dbReference>
<keyword evidence="6" id="KW-0482">Metalloprotease</keyword>
<organism evidence="10 11">
    <name type="scientific">Desulfonatronum thiosulfatophilum</name>
    <dbReference type="NCBI Taxonomy" id="617002"/>
    <lineage>
        <taxon>Bacteria</taxon>
        <taxon>Pseudomonadati</taxon>
        <taxon>Thermodesulfobacteriota</taxon>
        <taxon>Desulfovibrionia</taxon>
        <taxon>Desulfovibrionales</taxon>
        <taxon>Desulfonatronaceae</taxon>
        <taxon>Desulfonatronum</taxon>
    </lineage>
</organism>
<dbReference type="OrthoDB" id="9810445at2"/>
<proteinExistence type="predicted"/>
<evidence type="ECO:0000256" key="8">
    <source>
        <dbReference type="SAM" id="Phobius"/>
    </source>
</evidence>
<protein>
    <submittedName>
        <fullName evidence="10">Putative Zn-dependent protease, contains TPR repeats</fullName>
    </submittedName>
</protein>
<dbReference type="GO" id="GO:0004222">
    <property type="term" value="F:metalloendopeptidase activity"/>
    <property type="evidence" value="ECO:0007669"/>
    <property type="project" value="InterPro"/>
</dbReference>
<accession>A0A1G6EDT1</accession>
<feature type="transmembrane region" description="Helical" evidence="8">
    <location>
        <begin position="36"/>
        <end position="53"/>
    </location>
</feature>
<evidence type="ECO:0000256" key="1">
    <source>
        <dbReference type="ARBA" id="ARBA00001947"/>
    </source>
</evidence>
<dbReference type="Gene3D" id="1.25.40.10">
    <property type="entry name" value="Tetratricopeptide repeat domain"/>
    <property type="match status" value="1"/>
</dbReference>
<dbReference type="Proteomes" id="UP000198771">
    <property type="component" value="Unassembled WGS sequence"/>
</dbReference>
<evidence type="ECO:0000256" key="6">
    <source>
        <dbReference type="ARBA" id="ARBA00023049"/>
    </source>
</evidence>
<dbReference type="CDD" id="cd07333">
    <property type="entry name" value="M48C_bepA_like"/>
    <property type="match status" value="1"/>
</dbReference>
<dbReference type="InterPro" id="IPR051156">
    <property type="entry name" value="Mito/Outer_Membr_Metalloprot"/>
</dbReference>
<evidence type="ECO:0000256" key="4">
    <source>
        <dbReference type="ARBA" id="ARBA00022801"/>
    </source>
</evidence>
<keyword evidence="8" id="KW-0812">Transmembrane</keyword>
<evidence type="ECO:0000313" key="11">
    <source>
        <dbReference type="Proteomes" id="UP000198771"/>
    </source>
</evidence>
<keyword evidence="8" id="KW-0472">Membrane</keyword>
<keyword evidence="7" id="KW-0802">TPR repeat</keyword>
<evidence type="ECO:0000313" key="10">
    <source>
        <dbReference type="EMBL" id="SDB55542.1"/>
    </source>
</evidence>
<sequence>MTTLGSFFHLFVSNFHLRRDEDQQVNNESAFFRLRIGAHCFAIFLLILSLLLLPQAASAQLSLGRFTISDEVELGRKFNILIRSRLPMVEDPEILEYVQGILERLNQQMPPQPFPVQIGVIRHGALNAFAGPGGHIFVHTGLLQHLENESEFAGVVAHELAHVSQRHIARRIEKAQFVNLATLLGVLASVFLGGDAQSALLYGSVAAGQSAMLSYSREDEREADQVGMNYLIAAGLRPQGMVHSFETIRKLRWLGGSAPLYLSTHPGIDERIGSMKDRVDRLPAHIREREENNDNYLRARMLVMARYTEPDQALAFFRGRELGSCLDDLGLAIALDRGNQTAEAQAAYERALACSPNDPLILREAGVFFLRLGNFDESARRLQEAVLRNPRDLMALFHYARLQIAVNQEDEAIKLLERILKHLPEQSSVHALLGRVLGQTGRLFSAHTHLAYAAIYSGDKKQAGFHMARAEEHARSTQEKSELEKIREILKEREELMR</sequence>
<name>A0A1G6EDT1_9BACT</name>
<evidence type="ECO:0000256" key="3">
    <source>
        <dbReference type="ARBA" id="ARBA00022723"/>
    </source>
</evidence>
<comment type="cofactor">
    <cofactor evidence="1">
        <name>Zn(2+)</name>
        <dbReference type="ChEBI" id="CHEBI:29105"/>
    </cofactor>
</comment>
<dbReference type="RefSeq" id="WP_092123098.1">
    <property type="nucleotide sequence ID" value="NZ_FMXO01000017.1"/>
</dbReference>
<reference evidence="10 11" key="1">
    <citation type="submission" date="2016-10" db="EMBL/GenBank/DDBJ databases">
        <authorList>
            <person name="de Groot N.N."/>
        </authorList>
    </citation>
    <scope>NUCLEOTIDE SEQUENCE [LARGE SCALE GENOMIC DNA]</scope>
    <source>
        <strain evidence="10 11">ASO4-2</strain>
    </source>
</reference>
<dbReference type="InterPro" id="IPR019734">
    <property type="entry name" value="TPR_rpt"/>
</dbReference>
<dbReference type="STRING" id="617002.SAMN05660653_02783"/>
<keyword evidence="8" id="KW-1133">Transmembrane helix</keyword>
<dbReference type="PANTHER" id="PTHR22726:SF1">
    <property type="entry name" value="METALLOENDOPEPTIDASE OMA1, MITOCHONDRIAL"/>
    <property type="match status" value="1"/>
</dbReference>
<dbReference type="Pfam" id="PF01435">
    <property type="entry name" value="Peptidase_M48"/>
    <property type="match status" value="1"/>
</dbReference>
<keyword evidence="5" id="KW-0862">Zinc</keyword>
<dbReference type="Pfam" id="PF14559">
    <property type="entry name" value="TPR_19"/>
    <property type="match status" value="1"/>
</dbReference>
<evidence type="ECO:0000256" key="5">
    <source>
        <dbReference type="ARBA" id="ARBA00022833"/>
    </source>
</evidence>
<keyword evidence="2 10" id="KW-0645">Protease</keyword>
<evidence type="ECO:0000256" key="2">
    <source>
        <dbReference type="ARBA" id="ARBA00022670"/>
    </source>
</evidence>
<dbReference type="AlphaFoldDB" id="A0A1G6EDT1"/>
<dbReference type="InterPro" id="IPR001915">
    <property type="entry name" value="Peptidase_M48"/>
</dbReference>
<gene>
    <name evidence="10" type="ORF">SAMN05660653_02783</name>
</gene>
<keyword evidence="3" id="KW-0479">Metal-binding</keyword>
<keyword evidence="11" id="KW-1185">Reference proteome</keyword>
<evidence type="ECO:0000256" key="7">
    <source>
        <dbReference type="PROSITE-ProRule" id="PRU00339"/>
    </source>
</evidence>
<dbReference type="PROSITE" id="PS50005">
    <property type="entry name" value="TPR"/>
    <property type="match status" value="1"/>
</dbReference>
<dbReference type="GO" id="GO:0016020">
    <property type="term" value="C:membrane"/>
    <property type="evidence" value="ECO:0007669"/>
    <property type="project" value="TreeGrafter"/>
</dbReference>
<dbReference type="GO" id="GO:0046872">
    <property type="term" value="F:metal ion binding"/>
    <property type="evidence" value="ECO:0007669"/>
    <property type="project" value="UniProtKB-KW"/>
</dbReference>
<evidence type="ECO:0000259" key="9">
    <source>
        <dbReference type="Pfam" id="PF01435"/>
    </source>
</evidence>
<dbReference type="EMBL" id="FMXO01000017">
    <property type="protein sequence ID" value="SDB55542.1"/>
    <property type="molecule type" value="Genomic_DNA"/>
</dbReference>
<feature type="repeat" description="TPR" evidence="7">
    <location>
        <begin position="359"/>
        <end position="392"/>
    </location>
</feature>
<dbReference type="PANTHER" id="PTHR22726">
    <property type="entry name" value="METALLOENDOPEPTIDASE OMA1"/>
    <property type="match status" value="1"/>
</dbReference>
<keyword evidence="4" id="KW-0378">Hydrolase</keyword>
<dbReference type="GO" id="GO:0051603">
    <property type="term" value="P:proteolysis involved in protein catabolic process"/>
    <property type="evidence" value="ECO:0007669"/>
    <property type="project" value="TreeGrafter"/>
</dbReference>
<dbReference type="Gene3D" id="3.30.2010.10">
    <property type="entry name" value="Metalloproteases ('zincins'), catalytic domain"/>
    <property type="match status" value="1"/>
</dbReference>
<dbReference type="InterPro" id="IPR011990">
    <property type="entry name" value="TPR-like_helical_dom_sf"/>
</dbReference>